<evidence type="ECO:0000313" key="3">
    <source>
        <dbReference type="Proteomes" id="UP001176471"/>
    </source>
</evidence>
<reference evidence="2" key="1">
    <citation type="submission" date="2023-07" db="EMBL/GenBank/DDBJ databases">
        <title>Bacterial whole genome sequence for Sphingobium sp. HBC34.</title>
        <authorList>
            <person name="Le V."/>
            <person name="Ko S.-R."/>
            <person name="Ahn C.-Y."/>
            <person name="Oh H.-M."/>
        </authorList>
    </citation>
    <scope>NUCLEOTIDE SEQUENCE</scope>
    <source>
        <strain evidence="2">HBC34</strain>
    </source>
</reference>
<protein>
    <recommendedName>
        <fullName evidence="4">Cytochrome C oxidase assembly protein</fullName>
    </recommendedName>
</protein>
<organism evidence="2 3">
    <name type="scientific">Sphingobium cyanobacteriorum</name>
    <dbReference type="NCBI Taxonomy" id="3063954"/>
    <lineage>
        <taxon>Bacteria</taxon>
        <taxon>Pseudomonadati</taxon>
        <taxon>Pseudomonadota</taxon>
        <taxon>Alphaproteobacteria</taxon>
        <taxon>Sphingomonadales</taxon>
        <taxon>Sphingomonadaceae</taxon>
        <taxon>Sphingobium</taxon>
    </lineage>
</organism>
<dbReference type="RefSeq" id="WP_304536948.1">
    <property type="nucleotide sequence ID" value="NZ_JAUQOM010000009.1"/>
</dbReference>
<evidence type="ECO:0000256" key="1">
    <source>
        <dbReference type="SAM" id="Phobius"/>
    </source>
</evidence>
<dbReference type="Proteomes" id="UP001176471">
    <property type="component" value="Unassembled WGS sequence"/>
</dbReference>
<keyword evidence="1" id="KW-0472">Membrane</keyword>
<proteinExistence type="predicted"/>
<gene>
    <name evidence="2" type="ORF">Q4610_15895</name>
</gene>
<keyword evidence="1" id="KW-0812">Transmembrane</keyword>
<keyword evidence="1" id="KW-1133">Transmembrane helix</keyword>
<evidence type="ECO:0000313" key="2">
    <source>
        <dbReference type="EMBL" id="MDO7836529.1"/>
    </source>
</evidence>
<name>A0ABT8ZRE9_9SPHN</name>
<evidence type="ECO:0008006" key="4">
    <source>
        <dbReference type="Google" id="ProtNLM"/>
    </source>
</evidence>
<keyword evidence="3" id="KW-1185">Reference proteome</keyword>
<sequence>MTPEEQDQIRARQKSRALVTGLLLGFLVILFFAITLAKIGASHSI</sequence>
<dbReference type="EMBL" id="JAUQOM010000009">
    <property type="protein sequence ID" value="MDO7836529.1"/>
    <property type="molecule type" value="Genomic_DNA"/>
</dbReference>
<feature type="transmembrane region" description="Helical" evidence="1">
    <location>
        <begin position="21"/>
        <end position="41"/>
    </location>
</feature>
<accession>A0ABT8ZRE9</accession>
<comment type="caution">
    <text evidence="2">The sequence shown here is derived from an EMBL/GenBank/DDBJ whole genome shotgun (WGS) entry which is preliminary data.</text>
</comment>